<evidence type="ECO:0000313" key="4">
    <source>
        <dbReference type="Proteomes" id="UP000827092"/>
    </source>
</evidence>
<dbReference type="PANTHER" id="PTHR10652:SF0">
    <property type="entry name" value="ADENYLYL CYCLASE-ASSOCIATED PROTEIN"/>
    <property type="match status" value="1"/>
</dbReference>
<dbReference type="InterPro" id="IPR053950">
    <property type="entry name" value="CAP_N"/>
</dbReference>
<gene>
    <name evidence="3" type="ORF">JTE90_019135</name>
</gene>
<dbReference type="EMBL" id="JAFNEN010000698">
    <property type="protein sequence ID" value="KAG8178426.1"/>
    <property type="molecule type" value="Genomic_DNA"/>
</dbReference>
<dbReference type="InterPro" id="IPR006599">
    <property type="entry name" value="CARP_motif"/>
</dbReference>
<proteinExistence type="inferred from homology"/>
<dbReference type="GO" id="GO:0007015">
    <property type="term" value="P:actin filament organization"/>
    <property type="evidence" value="ECO:0007669"/>
    <property type="project" value="TreeGrafter"/>
</dbReference>
<evidence type="ECO:0000256" key="1">
    <source>
        <dbReference type="ARBA" id="ARBA00007659"/>
    </source>
</evidence>
<evidence type="ECO:0000259" key="2">
    <source>
        <dbReference type="PROSITE" id="PS51329"/>
    </source>
</evidence>
<dbReference type="Proteomes" id="UP000827092">
    <property type="component" value="Unassembled WGS sequence"/>
</dbReference>
<dbReference type="InterPro" id="IPR036222">
    <property type="entry name" value="CAP_N_sf"/>
</dbReference>
<dbReference type="InterPro" id="IPR016098">
    <property type="entry name" value="CAP/MinC_C"/>
</dbReference>
<evidence type="ECO:0000313" key="3">
    <source>
        <dbReference type="EMBL" id="KAG8178426.1"/>
    </source>
</evidence>
<protein>
    <recommendedName>
        <fullName evidence="2">C-CAP/cofactor C-like domain-containing protein</fullName>
    </recommendedName>
</protein>
<dbReference type="Pfam" id="PF08603">
    <property type="entry name" value="CAP_C"/>
    <property type="match status" value="1"/>
</dbReference>
<comment type="similarity">
    <text evidence="1">Belongs to the CAP family.</text>
</comment>
<dbReference type="SUPFAM" id="SSF69340">
    <property type="entry name" value="C-terminal domain of adenylylcyclase associated protein"/>
    <property type="match status" value="1"/>
</dbReference>
<dbReference type="InterPro" id="IPR001837">
    <property type="entry name" value="Adenylate_cyclase-assoc_CAP"/>
</dbReference>
<organism evidence="3 4">
    <name type="scientific">Oedothorax gibbosus</name>
    <dbReference type="NCBI Taxonomy" id="931172"/>
    <lineage>
        <taxon>Eukaryota</taxon>
        <taxon>Metazoa</taxon>
        <taxon>Ecdysozoa</taxon>
        <taxon>Arthropoda</taxon>
        <taxon>Chelicerata</taxon>
        <taxon>Arachnida</taxon>
        <taxon>Araneae</taxon>
        <taxon>Araneomorphae</taxon>
        <taxon>Entelegynae</taxon>
        <taxon>Araneoidea</taxon>
        <taxon>Linyphiidae</taxon>
        <taxon>Erigoninae</taxon>
        <taxon>Oedothorax</taxon>
    </lineage>
</organism>
<dbReference type="InterPro" id="IPR017901">
    <property type="entry name" value="C-CAP_CF_C-like"/>
</dbReference>
<dbReference type="InterPro" id="IPR013912">
    <property type="entry name" value="Adenylate_cyclase-assoc_CAP_C"/>
</dbReference>
<dbReference type="GO" id="GO:0003779">
    <property type="term" value="F:actin binding"/>
    <property type="evidence" value="ECO:0007669"/>
    <property type="project" value="InterPro"/>
</dbReference>
<name>A0AAV6U3X1_9ARAC</name>
<feature type="domain" description="C-CAP/cofactor C-like" evidence="2">
    <location>
        <begin position="253"/>
        <end position="393"/>
    </location>
</feature>
<comment type="caution">
    <text evidence="3">The sequence shown here is derived from an EMBL/GenBank/DDBJ whole genome shotgun (WGS) entry which is preliminary data.</text>
</comment>
<dbReference type="SMART" id="SM00673">
    <property type="entry name" value="CARP"/>
    <property type="match status" value="2"/>
</dbReference>
<dbReference type="Pfam" id="PF21938">
    <property type="entry name" value="CAP_N"/>
    <property type="match status" value="1"/>
</dbReference>
<reference evidence="3 4" key="1">
    <citation type="journal article" date="2022" name="Nat. Ecol. Evol.">
        <title>A masculinizing supergene underlies an exaggerated male reproductive morph in a spider.</title>
        <authorList>
            <person name="Hendrickx F."/>
            <person name="De Corte Z."/>
            <person name="Sonet G."/>
            <person name="Van Belleghem S.M."/>
            <person name="Kostlbacher S."/>
            <person name="Vangestel C."/>
        </authorList>
    </citation>
    <scope>NUCLEOTIDE SEQUENCE [LARGE SCALE GENOMIC DNA]</scope>
    <source>
        <strain evidence="3">W744_W776</strain>
    </source>
</reference>
<dbReference type="GO" id="GO:0019933">
    <property type="term" value="P:cAMP-mediated signaling"/>
    <property type="evidence" value="ECO:0007669"/>
    <property type="project" value="TreeGrafter"/>
</dbReference>
<keyword evidence="4" id="KW-1185">Reference proteome</keyword>
<dbReference type="Gene3D" id="2.160.20.70">
    <property type="match status" value="1"/>
</dbReference>
<dbReference type="GO" id="GO:0008179">
    <property type="term" value="F:adenylate cyclase binding"/>
    <property type="evidence" value="ECO:0007669"/>
    <property type="project" value="TreeGrafter"/>
</dbReference>
<dbReference type="SUPFAM" id="SSF101278">
    <property type="entry name" value="N-terminal domain of adenylylcyclase associated protein, CAP"/>
    <property type="match status" value="1"/>
</dbReference>
<accession>A0AAV6U3X1</accession>
<dbReference type="InterPro" id="IPR036223">
    <property type="entry name" value="CAP_C_sf"/>
</dbReference>
<sequence>MDHSAYYSKYFKSTQRRKMEDLPQVADYDSLVNAGLQEFVTVCQSLGPEMQQLGSLVKGAFMATRALIVFGLANPQPEKDHFVFHQYSSAIQSIVESKVKPPKEVVSHFAAVREAIPALSFMTIKPAPTQFIRDMIDCSRIRTEIFLLIIKLKELFTELHLYVKKHHLTGFTWNKFPAMSAAGIPPPPPPPAFCDAPSGDSHASTEASRNALLSDLNKGSDITKLLKPVKRDGSGDGPGKTIATKTAGAAKSPVAKTYPPKFVLEGRKWLVEHIKNKYDLVIENESMSESVAIYKMENSSLECKNKITNLTIDSSRQCGVSLNSVIACVELVRCDRLQLTCNGKVPLISMDNCESVQLFLTEQSRDVEIISAKCSSCNVCLLNADGSYKEVAMQEQIKTVLVGEQLVSTVVEKN</sequence>
<dbReference type="Gene3D" id="1.25.40.330">
    <property type="entry name" value="Adenylate cyclase-associated CAP, N-terminal domain"/>
    <property type="match status" value="1"/>
</dbReference>
<dbReference type="PROSITE" id="PS51329">
    <property type="entry name" value="C_CAP_COFACTOR_C"/>
    <property type="match status" value="1"/>
</dbReference>
<dbReference type="AlphaFoldDB" id="A0AAV6U3X1"/>
<dbReference type="GO" id="GO:0005737">
    <property type="term" value="C:cytoplasm"/>
    <property type="evidence" value="ECO:0007669"/>
    <property type="project" value="TreeGrafter"/>
</dbReference>
<dbReference type="PANTHER" id="PTHR10652">
    <property type="entry name" value="ADENYLYL CYCLASE-ASSOCIATED PROTEIN"/>
    <property type="match status" value="1"/>
</dbReference>